<proteinExistence type="predicted"/>
<name>A0A814K2M0_9BILA</name>
<dbReference type="InterPro" id="IPR021109">
    <property type="entry name" value="Peptidase_aspartic_dom_sf"/>
</dbReference>
<reference evidence="1" key="1">
    <citation type="submission" date="2021-02" db="EMBL/GenBank/DDBJ databases">
        <authorList>
            <person name="Nowell W R."/>
        </authorList>
    </citation>
    <scope>NUCLEOTIDE SEQUENCE</scope>
    <source>
        <strain evidence="1">Ploen Becks lab</strain>
    </source>
</reference>
<dbReference type="EMBL" id="CAJNOC010005141">
    <property type="protein sequence ID" value="CAF1043672.1"/>
    <property type="molecule type" value="Genomic_DNA"/>
</dbReference>
<gene>
    <name evidence="1" type="ORF">OXX778_LOCUS18476</name>
</gene>
<dbReference type="Gene3D" id="2.40.70.10">
    <property type="entry name" value="Acid Proteases"/>
    <property type="match status" value="1"/>
</dbReference>
<dbReference type="Pfam" id="PF13650">
    <property type="entry name" value="Asp_protease_2"/>
    <property type="match status" value="1"/>
</dbReference>
<dbReference type="Proteomes" id="UP000663879">
    <property type="component" value="Unassembled WGS sequence"/>
</dbReference>
<evidence type="ECO:0000313" key="1">
    <source>
        <dbReference type="EMBL" id="CAF1043672.1"/>
    </source>
</evidence>
<accession>A0A814K2M0</accession>
<dbReference type="OrthoDB" id="10054670at2759"/>
<evidence type="ECO:0000313" key="2">
    <source>
        <dbReference type="Proteomes" id="UP000663879"/>
    </source>
</evidence>
<comment type="caution">
    <text evidence="1">The sequence shown here is derived from an EMBL/GenBank/DDBJ whole genome shotgun (WGS) entry which is preliminary data.</text>
</comment>
<dbReference type="AlphaFoldDB" id="A0A814K2M0"/>
<organism evidence="1 2">
    <name type="scientific">Brachionus calyciflorus</name>
    <dbReference type="NCBI Taxonomy" id="104777"/>
    <lineage>
        <taxon>Eukaryota</taxon>
        <taxon>Metazoa</taxon>
        <taxon>Spiralia</taxon>
        <taxon>Gnathifera</taxon>
        <taxon>Rotifera</taxon>
        <taxon>Eurotatoria</taxon>
        <taxon>Monogononta</taxon>
        <taxon>Pseudotrocha</taxon>
        <taxon>Ploima</taxon>
        <taxon>Brachionidae</taxon>
        <taxon>Brachionus</taxon>
    </lineage>
</organism>
<sequence>MTQDQKSRNHPSSDVTSDLTGLNEHEKLYCFAEGLNSKTKFEVKPKQCKTLEEAFRVASIFKSCCGNMKIRVRSTNKTVSVCKTSSDSILSIVGFVNGTPVKLALDSGAVEFILLNKIVERLGLKIYESNVQGKTATDDVKKVLGETEEVNVDIECHT</sequence>
<keyword evidence="2" id="KW-1185">Reference proteome</keyword>
<protein>
    <submittedName>
        <fullName evidence="1">Uncharacterized protein</fullName>
    </submittedName>
</protein>